<name>A0A0L6CTX5_9RHOB</name>
<evidence type="ECO:0000313" key="3">
    <source>
        <dbReference type="EMBL" id="SEN55482.1"/>
    </source>
</evidence>
<dbReference type="PATRIC" id="fig|74031.6.peg.2223"/>
<keyword evidence="1" id="KW-0732">Signal</keyword>
<keyword evidence="4" id="KW-1185">Reference proteome</keyword>
<feature type="chain" id="PRO_5010426899" evidence="1">
    <location>
        <begin position="24"/>
        <end position="77"/>
    </location>
</feature>
<evidence type="ECO:0000313" key="2">
    <source>
        <dbReference type="EMBL" id="KNX41227.1"/>
    </source>
</evidence>
<reference evidence="4" key="1">
    <citation type="submission" date="2015-07" db="EMBL/GenBank/DDBJ databases">
        <title>Draft Genome Sequence of Roseovarius tolerans EL-164, a producer of N-Acylated Alanine Methyl Esters (NAMEs).</title>
        <authorList>
            <person name="Voget S."/>
            <person name="Bruns H."/>
            <person name="Wagner-Doebler I."/>
            <person name="Schulz S."/>
            <person name="Daniel R."/>
        </authorList>
    </citation>
    <scope>NUCLEOTIDE SEQUENCE [LARGE SCALE GENOMIC DNA]</scope>
    <source>
        <strain evidence="4">EL-164</strain>
    </source>
</reference>
<dbReference type="EMBL" id="LGVV01000028">
    <property type="protein sequence ID" value="KNX41227.1"/>
    <property type="molecule type" value="Genomic_DNA"/>
</dbReference>
<organism evidence="2 4">
    <name type="scientific">Roseovarius tolerans</name>
    <dbReference type="NCBI Taxonomy" id="74031"/>
    <lineage>
        <taxon>Bacteria</taxon>
        <taxon>Pseudomonadati</taxon>
        <taxon>Pseudomonadota</taxon>
        <taxon>Alphaproteobacteria</taxon>
        <taxon>Rhodobacterales</taxon>
        <taxon>Roseobacteraceae</taxon>
        <taxon>Roseovarius</taxon>
    </lineage>
</organism>
<dbReference type="STRING" id="74031.SAMN04488077_12035"/>
<reference evidence="3 5" key="3">
    <citation type="submission" date="2016-10" db="EMBL/GenBank/DDBJ databases">
        <authorList>
            <person name="de Groot N.N."/>
        </authorList>
    </citation>
    <scope>NUCLEOTIDE SEQUENCE [LARGE SCALE GENOMIC DNA]</scope>
    <source>
        <strain evidence="3 5">DSM 11457</strain>
    </source>
</reference>
<dbReference type="RefSeq" id="WP_050663066.1">
    <property type="nucleotide sequence ID" value="NZ_CP118494.1"/>
</dbReference>
<reference evidence="2" key="2">
    <citation type="submission" date="2015-07" db="EMBL/GenBank/DDBJ databases">
        <title>MeaNS - Measles Nucleotide Surveillance Program.</title>
        <authorList>
            <person name="Tran T."/>
            <person name="Druce J."/>
        </authorList>
    </citation>
    <scope>NUCLEOTIDE SEQUENCE</scope>
    <source>
        <strain evidence="2">EL-164</strain>
    </source>
</reference>
<dbReference type="AlphaFoldDB" id="A0A0L6CTX5"/>
<gene>
    <name evidence="2" type="ORF">ROTO_21790</name>
    <name evidence="3" type="ORF">SAMN04488077_12035</name>
</gene>
<sequence>MTQITRLTIAALGLSLLAGAAHAACQVEYKAKRDKPLELYYDVTTVNAPCSQAEAALRSQLSARGLTLLKVLSKKEK</sequence>
<evidence type="ECO:0000313" key="4">
    <source>
        <dbReference type="Proteomes" id="UP000037046"/>
    </source>
</evidence>
<proteinExistence type="predicted"/>
<dbReference type="Proteomes" id="UP000182160">
    <property type="component" value="Unassembled WGS sequence"/>
</dbReference>
<dbReference type="EMBL" id="FOBO01000020">
    <property type="protein sequence ID" value="SEN55482.1"/>
    <property type="molecule type" value="Genomic_DNA"/>
</dbReference>
<protein>
    <submittedName>
        <fullName evidence="2">Uncharacterized protein</fullName>
    </submittedName>
</protein>
<feature type="signal peptide" evidence="1">
    <location>
        <begin position="1"/>
        <end position="23"/>
    </location>
</feature>
<evidence type="ECO:0000313" key="5">
    <source>
        <dbReference type="Proteomes" id="UP000182160"/>
    </source>
</evidence>
<accession>A0A0L6CTX5</accession>
<evidence type="ECO:0000256" key="1">
    <source>
        <dbReference type="SAM" id="SignalP"/>
    </source>
</evidence>
<dbReference type="OrthoDB" id="7745874at2"/>
<dbReference type="Proteomes" id="UP000037046">
    <property type="component" value="Unassembled WGS sequence"/>
</dbReference>